<dbReference type="Gene3D" id="3.80.10.10">
    <property type="entry name" value="Ribonuclease Inhibitor"/>
    <property type="match status" value="2"/>
</dbReference>
<evidence type="ECO:0000256" key="1">
    <source>
        <dbReference type="SAM" id="Phobius"/>
    </source>
</evidence>
<evidence type="ECO:0000313" key="2">
    <source>
        <dbReference type="EMBL" id="MFD1671537.1"/>
    </source>
</evidence>
<protein>
    <submittedName>
        <fullName evidence="2">BspA family leucine-rich repeat surface protein</fullName>
    </submittedName>
</protein>
<dbReference type="SUPFAM" id="SSF52058">
    <property type="entry name" value="L domain-like"/>
    <property type="match status" value="1"/>
</dbReference>
<proteinExistence type="predicted"/>
<sequence length="866" mass="95088">MFTRKRYLSDTDQRVNYIKFLLFYIFIGIFIVGFSSTTVKAASLADVSELTDPLAQVAPSSNLLLTNEIISNGSIVNSGVNGTATWDIDSAGTLTVHAGKLAYGKGNWSAYASSIKNVYVEPGVLPFSSIMTTDYNNGVFSELPNVVTIDVTNLDVSKVLSLGYMFSEDPKLTQIIGLDTWDTSNTVSMNSMFYKDTALTALDLSAWDTSELSRTRSMFYLCSGLQSLNISGFDTSHVSDPRYMFSGVGGKITGLADLDFQNTPVLDGVLQGVDFTKTDPNDIKDWNVSNCTSMAYLFASTKFTALDLSKWDMQKVTDMSGMFSGSSGNLSQVKDIANWDTSKVTNMSNMFQNTQATDLSFINNWNVEQVVSMGFMFNGCSKLAALDLSNWTTNSLKITNSMFNGAKLLNETTLKGYQTLVTNKTTNTSAMFASTSFETIDLSKYDTSNVTDFSFMFSGDSKLTKIIGNFDTHSLTNMQSMFTNTGVIDFSEINIADWDTSKVTTMQGTFSGSKITDYGFLENWKTPSLTNLASTFWKTVGTSLPISKWDVSNVTTLQDTFYFTATLTDLPIDDWDISKVTTMSGTFWGAGLKKLDLSKWDTSKVTTFYCVFNSMASLETLDLSNLDTTNATNLTFMFGGTKKLWKLKLGPKSLLFNNGAGSYPPSPQAGAEINDDGNTYFAISTKWQEVRADLGGTDHQPLGDLFSNTQIQDKFSTAGNPVTTFVWQQQVQTNIGLDVSNIDFGTTHSAAGIVQRKGDFSISINNESYPEIPLNTTLNVRMLSPLTNTSDPTKTVNNVLIFKNTDDQEETLSTSATEVYSGAIDSGAQVLNWNDRQGILLNMENAESVSDGRYSTTLEWELISSL</sequence>
<accession>A0ABW4J5S7</accession>
<dbReference type="InterPro" id="IPR011889">
    <property type="entry name" value="Liste_lipo_26"/>
</dbReference>
<dbReference type="Proteomes" id="UP001597267">
    <property type="component" value="Unassembled WGS sequence"/>
</dbReference>
<comment type="caution">
    <text evidence="2">The sequence shown here is derived from an EMBL/GenBank/DDBJ whole genome shotgun (WGS) entry which is preliminary data.</text>
</comment>
<evidence type="ECO:0000313" key="3">
    <source>
        <dbReference type="Proteomes" id="UP001597267"/>
    </source>
</evidence>
<keyword evidence="3" id="KW-1185">Reference proteome</keyword>
<feature type="transmembrane region" description="Helical" evidence="1">
    <location>
        <begin position="21"/>
        <end position="39"/>
    </location>
</feature>
<organism evidence="2 3">
    <name type="scientific">Agrilactobacillus yilanensis</name>
    <dbReference type="NCBI Taxonomy" id="2485997"/>
    <lineage>
        <taxon>Bacteria</taxon>
        <taxon>Bacillati</taxon>
        <taxon>Bacillota</taxon>
        <taxon>Bacilli</taxon>
        <taxon>Lactobacillales</taxon>
        <taxon>Lactobacillaceae</taxon>
        <taxon>Agrilactobacillus</taxon>
    </lineage>
</organism>
<dbReference type="InterPro" id="IPR005046">
    <property type="entry name" value="DUF285"/>
</dbReference>
<name>A0ABW4J5S7_9LACO</name>
<dbReference type="RefSeq" id="WP_125715763.1">
    <property type="nucleotide sequence ID" value="NZ_JBHTOP010000011.1"/>
</dbReference>
<keyword evidence="1" id="KW-0812">Transmembrane</keyword>
<gene>
    <name evidence="2" type="ORF">ACFQ5M_05470</name>
</gene>
<keyword evidence="1" id="KW-1133">Transmembrane helix</keyword>
<keyword evidence="1" id="KW-0472">Membrane</keyword>
<dbReference type="EMBL" id="JBHTOP010000011">
    <property type="protein sequence ID" value="MFD1671537.1"/>
    <property type="molecule type" value="Genomic_DNA"/>
</dbReference>
<reference evidence="3" key="1">
    <citation type="journal article" date="2019" name="Int. J. Syst. Evol. Microbiol.">
        <title>The Global Catalogue of Microorganisms (GCM) 10K type strain sequencing project: providing services to taxonomists for standard genome sequencing and annotation.</title>
        <authorList>
            <consortium name="The Broad Institute Genomics Platform"/>
            <consortium name="The Broad Institute Genome Sequencing Center for Infectious Disease"/>
            <person name="Wu L."/>
            <person name="Ma J."/>
        </authorList>
    </citation>
    <scope>NUCLEOTIDE SEQUENCE [LARGE SCALE GENOMIC DNA]</scope>
    <source>
        <strain evidence="3">CCM 8896</strain>
    </source>
</reference>
<dbReference type="InterPro" id="IPR032675">
    <property type="entry name" value="LRR_dom_sf"/>
</dbReference>
<dbReference type="NCBIfam" id="TIGR02167">
    <property type="entry name" value="Liste_lipo_26"/>
    <property type="match status" value="11"/>
</dbReference>
<dbReference type="Pfam" id="PF03382">
    <property type="entry name" value="DUF285"/>
    <property type="match status" value="5"/>
</dbReference>